<evidence type="ECO:0000313" key="7">
    <source>
        <dbReference type="EMBL" id="SMB93690.1"/>
    </source>
</evidence>
<dbReference type="InterPro" id="IPR022301">
    <property type="entry name" value="Integral_membrane_YjbE"/>
</dbReference>
<keyword evidence="3 6" id="KW-0812">Transmembrane</keyword>
<feature type="transmembrane region" description="Helical" evidence="6">
    <location>
        <begin position="141"/>
        <end position="162"/>
    </location>
</feature>
<dbReference type="PANTHER" id="PTHR30238:SF4">
    <property type="entry name" value="SLL1022 PROTEIN"/>
    <property type="match status" value="1"/>
</dbReference>
<dbReference type="EMBL" id="LT838272">
    <property type="protein sequence ID" value="SMB93690.1"/>
    <property type="molecule type" value="Genomic_DNA"/>
</dbReference>
<dbReference type="RefSeq" id="WP_084664404.1">
    <property type="nucleotide sequence ID" value="NZ_LT838272.1"/>
</dbReference>
<feature type="transmembrane region" description="Helical" evidence="6">
    <location>
        <begin position="169"/>
        <end position="188"/>
    </location>
</feature>
<dbReference type="Proteomes" id="UP000192569">
    <property type="component" value="Chromosome I"/>
</dbReference>
<organism evidence="7 8">
    <name type="scientific">Thermanaeromonas toyohensis ToBE</name>
    <dbReference type="NCBI Taxonomy" id="698762"/>
    <lineage>
        <taxon>Bacteria</taxon>
        <taxon>Bacillati</taxon>
        <taxon>Bacillota</taxon>
        <taxon>Clostridia</taxon>
        <taxon>Neomoorellales</taxon>
        <taxon>Neomoorellaceae</taxon>
        <taxon>Thermanaeromonas</taxon>
    </lineage>
</organism>
<reference evidence="7 8" key="1">
    <citation type="submission" date="2017-04" db="EMBL/GenBank/DDBJ databases">
        <authorList>
            <person name="Afonso C.L."/>
            <person name="Miller P.J."/>
            <person name="Scott M.A."/>
            <person name="Spackman E."/>
            <person name="Goraichik I."/>
            <person name="Dimitrov K.M."/>
            <person name="Suarez D.L."/>
            <person name="Swayne D.E."/>
        </authorList>
    </citation>
    <scope>NUCLEOTIDE SEQUENCE [LARGE SCALE GENOMIC DNA]</scope>
    <source>
        <strain evidence="7 8">ToBE</strain>
    </source>
</reference>
<evidence type="ECO:0000256" key="2">
    <source>
        <dbReference type="ARBA" id="ARBA00007511"/>
    </source>
</evidence>
<proteinExistence type="inferred from homology"/>
<accession>A0A1W1VKE1</accession>
<dbReference type="OrthoDB" id="5295733at2"/>
<feature type="transmembrane region" description="Helical" evidence="6">
    <location>
        <begin position="75"/>
        <end position="92"/>
    </location>
</feature>
<dbReference type="Pfam" id="PF03741">
    <property type="entry name" value="TerC"/>
    <property type="match status" value="1"/>
</dbReference>
<feature type="transmembrane region" description="Helical" evidence="6">
    <location>
        <begin position="113"/>
        <end position="135"/>
    </location>
</feature>
<keyword evidence="4 6" id="KW-1133">Transmembrane helix</keyword>
<evidence type="ECO:0000256" key="3">
    <source>
        <dbReference type="ARBA" id="ARBA00022692"/>
    </source>
</evidence>
<evidence type="ECO:0000256" key="4">
    <source>
        <dbReference type="ARBA" id="ARBA00022989"/>
    </source>
</evidence>
<dbReference type="InterPro" id="IPR005496">
    <property type="entry name" value="Integral_membrane_TerC"/>
</dbReference>
<dbReference type="AlphaFoldDB" id="A0A1W1VKE1"/>
<dbReference type="GO" id="GO:0016020">
    <property type="term" value="C:membrane"/>
    <property type="evidence" value="ECO:0007669"/>
    <property type="project" value="UniProtKB-SubCell"/>
</dbReference>
<keyword evidence="5 6" id="KW-0472">Membrane</keyword>
<evidence type="ECO:0000256" key="5">
    <source>
        <dbReference type="ARBA" id="ARBA00023136"/>
    </source>
</evidence>
<dbReference type="NCBIfam" id="TIGR03717">
    <property type="entry name" value="R_switched_YjbE"/>
    <property type="match status" value="1"/>
</dbReference>
<dbReference type="PANTHER" id="PTHR30238">
    <property type="entry name" value="MEMBRANE BOUND PREDICTED REDOX MODULATOR"/>
    <property type="match status" value="1"/>
</dbReference>
<evidence type="ECO:0000256" key="6">
    <source>
        <dbReference type="SAM" id="Phobius"/>
    </source>
</evidence>
<name>A0A1W1VKE1_9FIRM</name>
<feature type="transmembrane region" description="Helical" evidence="6">
    <location>
        <begin position="194"/>
        <end position="220"/>
    </location>
</feature>
<feature type="transmembrane region" description="Helical" evidence="6">
    <location>
        <begin position="12"/>
        <end position="37"/>
    </location>
</feature>
<protein>
    <submittedName>
        <fullName evidence="7">Integral membrane protein, YjbE family</fullName>
    </submittedName>
</protein>
<feature type="transmembrane region" description="Helical" evidence="6">
    <location>
        <begin position="49"/>
        <end position="69"/>
    </location>
</feature>
<comment type="subcellular location">
    <subcellularLocation>
        <location evidence="1">Membrane</location>
        <topology evidence="1">Multi-pass membrane protein</topology>
    </subcellularLocation>
</comment>
<comment type="similarity">
    <text evidence="2">Belongs to the TerC family.</text>
</comment>
<evidence type="ECO:0000313" key="8">
    <source>
        <dbReference type="Proteomes" id="UP000192569"/>
    </source>
</evidence>
<evidence type="ECO:0000256" key="1">
    <source>
        <dbReference type="ARBA" id="ARBA00004141"/>
    </source>
</evidence>
<dbReference type="STRING" id="698762.SAMN00808754_0897"/>
<sequence>METGIGGLGAYLSAVLSIVIIDLALSGDNAAVIALAIRELPLHQRKKAAILGAGGAILLRVIFTIIATFLLMIPYLRAIGGVILLAITWKLIKQDEETGEEKISASTRFWRAVGTIIIADLSMAFDNVLAVAGAAHGHPGLVIFGLALSIPILVADSNWLASLMNRYPIIIYIAAAVLARTALEMIVHDNGLALVHYLGALVGILIPFIAGGIVILWGILEIKRRQRREGGVKESTRGIR</sequence>
<keyword evidence="8" id="KW-1185">Reference proteome</keyword>
<gene>
    <name evidence="7" type="ORF">SAMN00808754_0897</name>
</gene>